<gene>
    <name evidence="3" type="ORF">SAMN06273570_0025</name>
</gene>
<feature type="compositionally biased region" description="Polar residues" evidence="1">
    <location>
        <begin position="181"/>
        <end position="190"/>
    </location>
</feature>
<feature type="chain" id="PRO_5012764079" evidence="2">
    <location>
        <begin position="23"/>
        <end position="190"/>
    </location>
</feature>
<name>A0A286BLC8_9GAMM</name>
<keyword evidence="2" id="KW-0732">Signal</keyword>
<feature type="compositionally biased region" description="Gly residues" evidence="1">
    <location>
        <begin position="168"/>
        <end position="180"/>
    </location>
</feature>
<sequence length="190" mass="19195">MKTSLKFAVIAIAVATSFNAFADTKISNTLSGPSAESFGQNYVNAKNETSQTMSNFGKSYIDAKNGVQSSYVKNDPTGTPLAAGSINVSAGSLPANTPVNVQTNDGKITTVAASTLSPAVQVSVPHVDAIINSPSFKGGQQSHDHGHTHNSGQGNGESNAANTNSAHGMGGANHIGGGAAQSGSQNVGHW</sequence>
<evidence type="ECO:0000256" key="2">
    <source>
        <dbReference type="SAM" id="SignalP"/>
    </source>
</evidence>
<reference evidence="4" key="1">
    <citation type="submission" date="2017-09" db="EMBL/GenBank/DDBJ databases">
        <authorList>
            <person name="Varghese N."/>
            <person name="Submissions S."/>
        </authorList>
    </citation>
    <scope>NUCLEOTIDE SEQUENCE [LARGE SCALE GENOMIC DNA]</scope>
    <source>
        <strain evidence="4">JKS000234</strain>
    </source>
</reference>
<feature type="compositionally biased region" description="Polar residues" evidence="1">
    <location>
        <begin position="132"/>
        <end position="141"/>
    </location>
</feature>
<keyword evidence="4" id="KW-1185">Reference proteome</keyword>
<dbReference type="Proteomes" id="UP000219271">
    <property type="component" value="Unassembled WGS sequence"/>
</dbReference>
<accession>A0A286BLC8</accession>
<evidence type="ECO:0000313" key="3">
    <source>
        <dbReference type="EMBL" id="SOD34953.1"/>
    </source>
</evidence>
<dbReference type="EMBL" id="OCMY01000001">
    <property type="protein sequence ID" value="SOD34953.1"/>
    <property type="molecule type" value="Genomic_DNA"/>
</dbReference>
<feature type="compositionally biased region" description="Polar residues" evidence="1">
    <location>
        <begin position="149"/>
        <end position="165"/>
    </location>
</feature>
<evidence type="ECO:0000256" key="1">
    <source>
        <dbReference type="SAM" id="MobiDB-lite"/>
    </source>
</evidence>
<protein>
    <submittedName>
        <fullName evidence="3">Uncharacterized protein</fullName>
    </submittedName>
</protein>
<feature type="region of interest" description="Disordered" evidence="1">
    <location>
        <begin position="131"/>
        <end position="190"/>
    </location>
</feature>
<proteinExistence type="predicted"/>
<evidence type="ECO:0000313" key="4">
    <source>
        <dbReference type="Proteomes" id="UP000219271"/>
    </source>
</evidence>
<feature type="signal peptide" evidence="2">
    <location>
        <begin position="1"/>
        <end position="22"/>
    </location>
</feature>
<dbReference type="RefSeq" id="WP_097094039.1">
    <property type="nucleotide sequence ID" value="NZ_OCMY01000001.1"/>
</dbReference>
<organism evidence="3 4">
    <name type="scientific">Candidatus Pantoea floridensis</name>
    <dbReference type="NCBI Taxonomy" id="1938870"/>
    <lineage>
        <taxon>Bacteria</taxon>
        <taxon>Pseudomonadati</taxon>
        <taxon>Pseudomonadota</taxon>
        <taxon>Gammaproteobacteria</taxon>
        <taxon>Enterobacterales</taxon>
        <taxon>Erwiniaceae</taxon>
        <taxon>Pantoea</taxon>
    </lineage>
</organism>
<dbReference type="AlphaFoldDB" id="A0A286BLC8"/>